<sequence>MFHLRLGPSRSMVNCIEDYLVDVNGELIKFWMGDGILKEPYPFENFKDEIDNHRGYLFELAKCIKDFKDELHEAWIEAKVDEEVRENALKSRGIERVDMFVQLKEKHRSDFTKNLDDHLEDLKKWLADEDW</sequence>
<organism evidence="1 2">
    <name type="scientific">Moniliophthora roreri</name>
    <name type="common">Frosty pod rot fungus</name>
    <name type="synonym">Monilia roreri</name>
    <dbReference type="NCBI Taxonomy" id="221103"/>
    <lineage>
        <taxon>Eukaryota</taxon>
        <taxon>Fungi</taxon>
        <taxon>Dikarya</taxon>
        <taxon>Basidiomycota</taxon>
        <taxon>Agaricomycotina</taxon>
        <taxon>Agaricomycetes</taxon>
        <taxon>Agaricomycetidae</taxon>
        <taxon>Agaricales</taxon>
        <taxon>Marasmiineae</taxon>
        <taxon>Marasmiaceae</taxon>
        <taxon>Moniliophthora</taxon>
    </lineage>
</organism>
<accession>A0A0W0GBL3</accession>
<protein>
    <submittedName>
        <fullName evidence="1">Uncharacterized protein</fullName>
    </submittedName>
</protein>
<comment type="caution">
    <text evidence="1">The sequence shown here is derived from an EMBL/GenBank/DDBJ whole genome shotgun (WGS) entry which is preliminary data.</text>
</comment>
<name>A0A0W0GBL3_MONRR</name>
<dbReference type="AlphaFoldDB" id="A0A0W0GBL3"/>
<reference evidence="1 2" key="1">
    <citation type="submission" date="2015-12" db="EMBL/GenBank/DDBJ databases">
        <title>Draft genome sequence of Moniliophthora roreri, the causal agent of frosty pod rot of cacao.</title>
        <authorList>
            <person name="Aime M.C."/>
            <person name="Diaz-Valderrama J.R."/>
            <person name="Kijpornyongpan T."/>
            <person name="Phillips-Mora W."/>
        </authorList>
    </citation>
    <scope>NUCLEOTIDE SEQUENCE [LARGE SCALE GENOMIC DNA]</scope>
    <source>
        <strain evidence="1 2">MCA 2952</strain>
    </source>
</reference>
<dbReference type="EMBL" id="LATX01000545">
    <property type="protein sequence ID" value="KTB45961.1"/>
    <property type="molecule type" value="Genomic_DNA"/>
</dbReference>
<proteinExistence type="predicted"/>
<dbReference type="Proteomes" id="UP000054988">
    <property type="component" value="Unassembled WGS sequence"/>
</dbReference>
<gene>
    <name evidence="1" type="ORF">WG66_1462</name>
</gene>
<evidence type="ECO:0000313" key="1">
    <source>
        <dbReference type="EMBL" id="KTB45961.1"/>
    </source>
</evidence>
<evidence type="ECO:0000313" key="2">
    <source>
        <dbReference type="Proteomes" id="UP000054988"/>
    </source>
</evidence>